<feature type="transmembrane region" description="Helical" evidence="2">
    <location>
        <begin position="80"/>
        <end position="106"/>
    </location>
</feature>
<dbReference type="PANTHER" id="PTHR30221">
    <property type="entry name" value="SMALL-CONDUCTANCE MECHANOSENSITIVE CHANNEL"/>
    <property type="match status" value="1"/>
</dbReference>
<dbReference type="InterPro" id="IPR008910">
    <property type="entry name" value="MSC_TM_helix"/>
</dbReference>
<evidence type="ECO:0000313" key="4">
    <source>
        <dbReference type="Proteomes" id="UP000544110"/>
    </source>
</evidence>
<dbReference type="PANTHER" id="PTHR30221:SF1">
    <property type="entry name" value="SMALL-CONDUCTANCE MECHANOSENSITIVE CHANNEL"/>
    <property type="match status" value="1"/>
</dbReference>
<keyword evidence="2" id="KW-0472">Membrane</keyword>
<dbReference type="InterPro" id="IPR045275">
    <property type="entry name" value="MscS_archaea/bacteria_type"/>
</dbReference>
<comment type="caution">
    <text evidence="3">The sequence shown here is derived from an EMBL/GenBank/DDBJ whole genome shotgun (WGS) entry which is preliminary data.</text>
</comment>
<accession>A0A7Y9RQY3</accession>
<sequence>MDIGASFRNATDSFFAFLPNLLGFAVILLVGFIIAKVVQAALRTVFQKAGLDRHLHESSAHQYVERVMPGASPSNGIARVVFWLVFAFFAVAAIGALKIAAVTAFMNQVLAYLPNVIVAIVIFVVAAAIAGAVAGGVAKVMGDTPTGKVVATVVPAIVMVIAFFMILDQLRIAEDIVRIAFAAIMFSLALGLALAFGLGGREVAASMLRDAQSKGREAKEQAKRDAQTGRERAEQQVPSQSGGSHDTPSYSTSGSTAGYGSTGGTGAGYGTTPGTSTGYDSGYDPNATQPVIPPER</sequence>
<organism evidence="3 4">
    <name type="scientific">Nocardioides perillae</name>
    <dbReference type="NCBI Taxonomy" id="1119534"/>
    <lineage>
        <taxon>Bacteria</taxon>
        <taxon>Bacillati</taxon>
        <taxon>Actinomycetota</taxon>
        <taxon>Actinomycetes</taxon>
        <taxon>Propionibacteriales</taxon>
        <taxon>Nocardioidaceae</taxon>
        <taxon>Nocardioides</taxon>
    </lineage>
</organism>
<feature type="compositionally biased region" description="Gly residues" evidence="1">
    <location>
        <begin position="260"/>
        <end position="271"/>
    </location>
</feature>
<proteinExistence type="predicted"/>
<evidence type="ECO:0000256" key="2">
    <source>
        <dbReference type="SAM" id="Phobius"/>
    </source>
</evidence>
<dbReference type="GO" id="GO:0008381">
    <property type="term" value="F:mechanosensitive monoatomic ion channel activity"/>
    <property type="evidence" value="ECO:0007669"/>
    <property type="project" value="InterPro"/>
</dbReference>
<feature type="compositionally biased region" description="Low complexity" evidence="1">
    <location>
        <begin position="272"/>
        <end position="283"/>
    </location>
</feature>
<feature type="compositionally biased region" description="Low complexity" evidence="1">
    <location>
        <begin position="247"/>
        <end position="259"/>
    </location>
</feature>
<dbReference type="RefSeq" id="WP_179517257.1">
    <property type="nucleotide sequence ID" value="NZ_JACCAC010000001.1"/>
</dbReference>
<evidence type="ECO:0000256" key="1">
    <source>
        <dbReference type="SAM" id="MobiDB-lite"/>
    </source>
</evidence>
<dbReference type="Pfam" id="PF05552">
    <property type="entry name" value="MS_channel_1st_1"/>
    <property type="match status" value="2"/>
</dbReference>
<dbReference type="Proteomes" id="UP000544110">
    <property type="component" value="Unassembled WGS sequence"/>
</dbReference>
<feature type="transmembrane region" description="Helical" evidence="2">
    <location>
        <begin position="179"/>
        <end position="199"/>
    </location>
</feature>
<evidence type="ECO:0000313" key="3">
    <source>
        <dbReference type="EMBL" id="NYG54685.1"/>
    </source>
</evidence>
<protein>
    <submittedName>
        <fullName evidence="3">Putative membrane protein YgcG</fullName>
    </submittedName>
</protein>
<keyword evidence="4" id="KW-1185">Reference proteome</keyword>
<feature type="compositionally biased region" description="Basic and acidic residues" evidence="1">
    <location>
        <begin position="211"/>
        <end position="234"/>
    </location>
</feature>
<keyword evidence="2" id="KW-0812">Transmembrane</keyword>
<reference evidence="3 4" key="1">
    <citation type="submission" date="2020-07" db="EMBL/GenBank/DDBJ databases">
        <title>Sequencing the genomes of 1000 actinobacteria strains.</title>
        <authorList>
            <person name="Klenk H.-P."/>
        </authorList>
    </citation>
    <scope>NUCLEOTIDE SEQUENCE [LARGE SCALE GENOMIC DNA]</scope>
    <source>
        <strain evidence="3 4">DSM 24552</strain>
    </source>
</reference>
<gene>
    <name evidence="3" type="ORF">BJ989_000989</name>
</gene>
<dbReference type="AlphaFoldDB" id="A0A7Y9RQY3"/>
<dbReference type="EMBL" id="JACCAC010000001">
    <property type="protein sequence ID" value="NYG54685.1"/>
    <property type="molecule type" value="Genomic_DNA"/>
</dbReference>
<keyword evidence="2" id="KW-1133">Transmembrane helix</keyword>
<feature type="region of interest" description="Disordered" evidence="1">
    <location>
        <begin position="211"/>
        <end position="296"/>
    </location>
</feature>
<name>A0A7Y9RQY3_9ACTN</name>
<dbReference type="Gene3D" id="1.10.287.1260">
    <property type="match status" value="1"/>
</dbReference>
<feature type="transmembrane region" description="Helical" evidence="2">
    <location>
        <begin position="14"/>
        <end position="38"/>
    </location>
</feature>
<feature type="transmembrane region" description="Helical" evidence="2">
    <location>
        <begin position="149"/>
        <end position="167"/>
    </location>
</feature>
<feature type="transmembrane region" description="Helical" evidence="2">
    <location>
        <begin position="112"/>
        <end position="137"/>
    </location>
</feature>
<feature type="compositionally biased region" description="Polar residues" evidence="1">
    <location>
        <begin position="236"/>
        <end position="246"/>
    </location>
</feature>